<dbReference type="PANTHER" id="PTHR37298:SF1">
    <property type="entry name" value="UPF0111 PROTEIN YKAA"/>
    <property type="match status" value="1"/>
</dbReference>
<protein>
    <submittedName>
        <fullName evidence="2">DUF47 family protein</fullName>
    </submittedName>
</protein>
<gene>
    <name evidence="2" type="ORF">HKW67_02520</name>
</gene>
<name>A0A6M4IH90_9BACT</name>
<accession>A0A6M4IH90</accession>
<dbReference type="Gene3D" id="1.20.58.220">
    <property type="entry name" value="Phosphate transport system protein phou homolog 2, domain 2"/>
    <property type="match status" value="1"/>
</dbReference>
<dbReference type="InterPro" id="IPR018445">
    <property type="entry name" value="Put_Phosphate_transp_reg"/>
</dbReference>
<dbReference type="KEGG" id="ggr:HKW67_02520"/>
<reference evidence="2 3" key="1">
    <citation type="submission" date="2020-05" db="EMBL/GenBank/DDBJ databases">
        <title>Complete genome sequence of Gemmatimonas greenlandica TET16.</title>
        <authorList>
            <person name="Zeng Y."/>
        </authorList>
    </citation>
    <scope>NUCLEOTIDE SEQUENCE [LARGE SCALE GENOMIC DNA]</scope>
    <source>
        <strain evidence="2 3">TET16</strain>
    </source>
</reference>
<keyword evidence="3" id="KW-1185">Reference proteome</keyword>
<evidence type="ECO:0000313" key="3">
    <source>
        <dbReference type="Proteomes" id="UP000500938"/>
    </source>
</evidence>
<dbReference type="InterPro" id="IPR052912">
    <property type="entry name" value="UPF0111_domain"/>
</dbReference>
<evidence type="ECO:0000313" key="2">
    <source>
        <dbReference type="EMBL" id="QJR34474.1"/>
    </source>
</evidence>
<evidence type="ECO:0000256" key="1">
    <source>
        <dbReference type="ARBA" id="ARBA00008591"/>
    </source>
</evidence>
<dbReference type="PANTHER" id="PTHR37298">
    <property type="entry name" value="UPF0111 PROTEIN YKAA"/>
    <property type="match status" value="1"/>
</dbReference>
<dbReference type="AlphaFoldDB" id="A0A6M4IH90"/>
<dbReference type="Proteomes" id="UP000500938">
    <property type="component" value="Chromosome"/>
</dbReference>
<organism evidence="2 3">
    <name type="scientific">Gemmatimonas groenlandica</name>
    <dbReference type="NCBI Taxonomy" id="2732249"/>
    <lineage>
        <taxon>Bacteria</taxon>
        <taxon>Pseudomonadati</taxon>
        <taxon>Gemmatimonadota</taxon>
        <taxon>Gemmatimonadia</taxon>
        <taxon>Gemmatimonadales</taxon>
        <taxon>Gemmatimonadaceae</taxon>
        <taxon>Gemmatimonas</taxon>
    </lineage>
</organism>
<dbReference type="InterPro" id="IPR038078">
    <property type="entry name" value="PhoU-like_sf"/>
</dbReference>
<dbReference type="RefSeq" id="WP_171223901.1">
    <property type="nucleotide sequence ID" value="NZ_CP053085.1"/>
</dbReference>
<dbReference type="EMBL" id="CP053085">
    <property type="protein sequence ID" value="QJR34474.1"/>
    <property type="molecule type" value="Genomic_DNA"/>
</dbReference>
<dbReference type="Pfam" id="PF01865">
    <property type="entry name" value="PhoU_div"/>
    <property type="match status" value="1"/>
</dbReference>
<comment type="similarity">
    <text evidence="1">Belongs to the UPF0111 family.</text>
</comment>
<sequence length="203" mass="22659">MKLFSKDETFFDHFRQLAVYMGSASTLLRSLLENPSDAARIAVEIKKVETDGDSIVHLINQRIDTSFVTPLDREDIHVLATRLDNVIDLINGAARRVVMFRVTAPRSGGVEMADILVRASAEILASVGDVTKRAKMLDHGRIIKQLEEEGDVLYARSVGALFEHEEPAIEVLKWKEIFDALEHAIDECEDVSNVLESIALKNS</sequence>
<proteinExistence type="inferred from homology"/>